<organism evidence="2 3">
    <name type="scientific">Cercospora berteroae</name>
    <dbReference type="NCBI Taxonomy" id="357750"/>
    <lineage>
        <taxon>Eukaryota</taxon>
        <taxon>Fungi</taxon>
        <taxon>Dikarya</taxon>
        <taxon>Ascomycota</taxon>
        <taxon>Pezizomycotina</taxon>
        <taxon>Dothideomycetes</taxon>
        <taxon>Dothideomycetidae</taxon>
        <taxon>Mycosphaerellales</taxon>
        <taxon>Mycosphaerellaceae</taxon>
        <taxon>Cercospora</taxon>
    </lineage>
</organism>
<name>A0A2S6BTN2_9PEZI</name>
<protein>
    <submittedName>
        <fullName evidence="2">Uncharacterized protein</fullName>
    </submittedName>
</protein>
<feature type="region of interest" description="Disordered" evidence="1">
    <location>
        <begin position="20"/>
        <end position="81"/>
    </location>
</feature>
<keyword evidence="3" id="KW-1185">Reference proteome</keyword>
<sequence length="236" mass="27170">MAAADVVSLTKAVAGVQLHSQQENLRTDKQEVKPRTTSDQPAIDMKSSDEPQTEVVSSGRKKKELQVSSTVDKFPPSSSPPCDHDTRFNFLPHPPDKPWSVTITDSKPDNALYFALTFIDCTFGGEQPLRFHNCIVECVTFKECHFEETQFINSVLVDMKVANVVFYDSWWMNRRFTQQFITIGREQDDTIMFDGKREGLNDRIPAELRDSRYKDERCGTQQQDDLKCPHLRKRFE</sequence>
<gene>
    <name evidence="2" type="ORF">CBER1_07274</name>
</gene>
<feature type="compositionally biased region" description="Basic and acidic residues" evidence="1">
    <location>
        <begin position="25"/>
        <end position="36"/>
    </location>
</feature>
<dbReference type="Proteomes" id="UP000237631">
    <property type="component" value="Unassembled WGS sequence"/>
</dbReference>
<dbReference type="AlphaFoldDB" id="A0A2S6BTN2"/>
<reference evidence="3" key="1">
    <citation type="journal article" date="2017" name="bioRxiv">
        <title>Conservation of a gene cluster reveals novel cercosporin biosynthetic mechanisms and extends production to the genus Colletotrichum.</title>
        <authorList>
            <person name="de Jonge R."/>
            <person name="Ebert M.K."/>
            <person name="Huitt-Roehl C.R."/>
            <person name="Pal P."/>
            <person name="Suttle J.C."/>
            <person name="Spanner R.E."/>
            <person name="Neubauer J.D."/>
            <person name="Jurick W.M.II."/>
            <person name="Stott K.A."/>
            <person name="Secor G.A."/>
            <person name="Thomma B.P.H.J."/>
            <person name="Van de Peer Y."/>
            <person name="Townsend C.A."/>
            <person name="Bolton M.D."/>
        </authorList>
    </citation>
    <scope>NUCLEOTIDE SEQUENCE [LARGE SCALE GENOMIC DNA]</scope>
    <source>
        <strain evidence="3">CBS538.71</strain>
    </source>
</reference>
<accession>A0A2S6BTN2</accession>
<comment type="caution">
    <text evidence="2">The sequence shown here is derived from an EMBL/GenBank/DDBJ whole genome shotgun (WGS) entry which is preliminary data.</text>
</comment>
<evidence type="ECO:0000313" key="2">
    <source>
        <dbReference type="EMBL" id="PPJ50827.1"/>
    </source>
</evidence>
<dbReference type="EMBL" id="PNEN01001774">
    <property type="protein sequence ID" value="PPJ50827.1"/>
    <property type="molecule type" value="Genomic_DNA"/>
</dbReference>
<proteinExistence type="predicted"/>
<dbReference type="SUPFAM" id="SSF141571">
    <property type="entry name" value="Pentapeptide repeat-like"/>
    <property type="match status" value="1"/>
</dbReference>
<dbReference type="OrthoDB" id="10315676at2759"/>
<evidence type="ECO:0000313" key="3">
    <source>
        <dbReference type="Proteomes" id="UP000237631"/>
    </source>
</evidence>
<evidence type="ECO:0000256" key="1">
    <source>
        <dbReference type="SAM" id="MobiDB-lite"/>
    </source>
</evidence>